<dbReference type="CDD" id="cd06550">
    <property type="entry name" value="TM_ABC_iron-siderophores_like"/>
    <property type="match status" value="1"/>
</dbReference>
<evidence type="ECO:0000256" key="3">
    <source>
        <dbReference type="ARBA" id="ARBA00022448"/>
    </source>
</evidence>
<dbReference type="Gene3D" id="1.10.3470.10">
    <property type="entry name" value="ABC transporter involved in vitamin B12 uptake, BtuC"/>
    <property type="match status" value="1"/>
</dbReference>
<sequence>MNGTNVSLVDKKCRNRSVFFMSLLCVLIVLVILISMNSGFIRLSPIVVFKSLFGSGTPKQELILFEFRLPRIVISLLVGAGLAVSGCILQGITRNPLADPGILGINAGAALLVVGFVSFHTSKVAVPVFLLPMLAMVGAGATAALIYALSYYAVRGLSPKRMILSGIAVAAGMNAAIIVLTIRMDPFDYQYVAVWLAGSIWGANWPYVFALLPWIVVLLPFIFYKARTLNVLALGDQLAISLGTRVGSGRLVLVACAVALAGACVAIGGGISFVGLVGPHLARQLVGSKHQYMLPASALVGSLLMVTADLAARMILQPSDIPTGIVVSVIGAPYFLYLLARSKA</sequence>
<keyword evidence="5 8" id="KW-0812">Transmembrane</keyword>
<feature type="transmembrane region" description="Helical" evidence="8">
    <location>
        <begin position="162"/>
        <end position="184"/>
    </location>
</feature>
<feature type="transmembrane region" description="Helical" evidence="8">
    <location>
        <begin position="72"/>
        <end position="89"/>
    </location>
</feature>
<evidence type="ECO:0000256" key="7">
    <source>
        <dbReference type="ARBA" id="ARBA00023136"/>
    </source>
</evidence>
<protein>
    <submittedName>
        <fullName evidence="9">FecCD family ABC transporter permease</fullName>
    </submittedName>
</protein>
<name>A0ABW0K8K0_9BACL</name>
<dbReference type="PANTHER" id="PTHR30472">
    <property type="entry name" value="FERRIC ENTEROBACTIN TRANSPORT SYSTEM PERMEASE PROTEIN"/>
    <property type="match status" value="1"/>
</dbReference>
<feature type="transmembrane region" description="Helical" evidence="8">
    <location>
        <begin position="18"/>
        <end position="41"/>
    </location>
</feature>
<evidence type="ECO:0000313" key="10">
    <source>
        <dbReference type="Proteomes" id="UP001596044"/>
    </source>
</evidence>
<comment type="caution">
    <text evidence="9">The sequence shown here is derived from an EMBL/GenBank/DDBJ whole genome shotgun (WGS) entry which is preliminary data.</text>
</comment>
<dbReference type="RefSeq" id="WP_270881539.1">
    <property type="nucleotide sequence ID" value="NZ_JAQFVF010000054.1"/>
</dbReference>
<keyword evidence="4" id="KW-1003">Cell membrane</keyword>
<gene>
    <name evidence="9" type="ORF">ACFPOG_15700</name>
</gene>
<feature type="transmembrane region" description="Helical" evidence="8">
    <location>
        <begin position="204"/>
        <end position="224"/>
    </location>
</feature>
<dbReference type="Proteomes" id="UP001596044">
    <property type="component" value="Unassembled WGS sequence"/>
</dbReference>
<evidence type="ECO:0000256" key="6">
    <source>
        <dbReference type="ARBA" id="ARBA00022989"/>
    </source>
</evidence>
<keyword evidence="3" id="KW-0813">Transport</keyword>
<organism evidence="9 10">
    <name type="scientific">Paenibacillus aestuarii</name>
    <dbReference type="NCBI Taxonomy" id="516965"/>
    <lineage>
        <taxon>Bacteria</taxon>
        <taxon>Bacillati</taxon>
        <taxon>Bacillota</taxon>
        <taxon>Bacilli</taxon>
        <taxon>Bacillales</taxon>
        <taxon>Paenibacillaceae</taxon>
        <taxon>Paenibacillus</taxon>
    </lineage>
</organism>
<evidence type="ECO:0000256" key="4">
    <source>
        <dbReference type="ARBA" id="ARBA00022475"/>
    </source>
</evidence>
<dbReference type="InterPro" id="IPR037294">
    <property type="entry name" value="ABC_BtuC-like"/>
</dbReference>
<dbReference type="Pfam" id="PF01032">
    <property type="entry name" value="FecCD"/>
    <property type="match status" value="1"/>
</dbReference>
<evidence type="ECO:0000256" key="1">
    <source>
        <dbReference type="ARBA" id="ARBA00004651"/>
    </source>
</evidence>
<accession>A0ABW0K8K0</accession>
<evidence type="ECO:0000256" key="2">
    <source>
        <dbReference type="ARBA" id="ARBA00007935"/>
    </source>
</evidence>
<evidence type="ECO:0000313" key="9">
    <source>
        <dbReference type="EMBL" id="MFC5449715.1"/>
    </source>
</evidence>
<feature type="transmembrane region" description="Helical" evidence="8">
    <location>
        <begin position="323"/>
        <end position="340"/>
    </location>
</feature>
<feature type="transmembrane region" description="Helical" evidence="8">
    <location>
        <begin position="251"/>
        <end position="277"/>
    </location>
</feature>
<dbReference type="InterPro" id="IPR000522">
    <property type="entry name" value="ABC_transptr_permease_BtuC"/>
</dbReference>
<evidence type="ECO:0000256" key="5">
    <source>
        <dbReference type="ARBA" id="ARBA00022692"/>
    </source>
</evidence>
<comment type="similarity">
    <text evidence="2">Belongs to the binding-protein-dependent transport system permease family. FecCD subfamily.</text>
</comment>
<dbReference type="SUPFAM" id="SSF81345">
    <property type="entry name" value="ABC transporter involved in vitamin B12 uptake, BtuC"/>
    <property type="match status" value="1"/>
</dbReference>
<reference evidence="10" key="1">
    <citation type="journal article" date="2019" name="Int. J. Syst. Evol. Microbiol.">
        <title>The Global Catalogue of Microorganisms (GCM) 10K type strain sequencing project: providing services to taxonomists for standard genome sequencing and annotation.</title>
        <authorList>
            <consortium name="The Broad Institute Genomics Platform"/>
            <consortium name="The Broad Institute Genome Sequencing Center for Infectious Disease"/>
            <person name="Wu L."/>
            <person name="Ma J."/>
        </authorList>
    </citation>
    <scope>NUCLEOTIDE SEQUENCE [LARGE SCALE GENOMIC DNA]</scope>
    <source>
        <strain evidence="10">KACC 11904</strain>
    </source>
</reference>
<dbReference type="EMBL" id="JBHSMJ010000020">
    <property type="protein sequence ID" value="MFC5449715.1"/>
    <property type="molecule type" value="Genomic_DNA"/>
</dbReference>
<feature type="transmembrane region" description="Helical" evidence="8">
    <location>
        <begin position="125"/>
        <end position="150"/>
    </location>
</feature>
<proteinExistence type="inferred from homology"/>
<evidence type="ECO:0000256" key="8">
    <source>
        <dbReference type="SAM" id="Phobius"/>
    </source>
</evidence>
<dbReference type="PANTHER" id="PTHR30472:SF64">
    <property type="entry name" value="IRON(3+)-HYDROXAMATE IMPORT SYSTEM PERMEASE PROTEIN FHUG"/>
    <property type="match status" value="1"/>
</dbReference>
<keyword evidence="7 8" id="KW-0472">Membrane</keyword>
<keyword evidence="6 8" id="KW-1133">Transmembrane helix</keyword>
<comment type="subcellular location">
    <subcellularLocation>
        <location evidence="1">Cell membrane</location>
        <topology evidence="1">Multi-pass membrane protein</topology>
    </subcellularLocation>
</comment>
<keyword evidence="10" id="KW-1185">Reference proteome</keyword>
<feature type="transmembrane region" description="Helical" evidence="8">
    <location>
        <begin position="101"/>
        <end position="119"/>
    </location>
</feature>